<feature type="transmembrane region" description="Helical" evidence="2">
    <location>
        <begin position="311"/>
        <end position="336"/>
    </location>
</feature>
<feature type="compositionally biased region" description="Gly residues" evidence="1">
    <location>
        <begin position="162"/>
        <end position="179"/>
    </location>
</feature>
<feature type="transmembrane region" description="Helical" evidence="2">
    <location>
        <begin position="242"/>
        <end position="263"/>
    </location>
</feature>
<keyword evidence="2" id="KW-0812">Transmembrane</keyword>
<comment type="caution">
    <text evidence="3">The sequence shown here is derived from an EMBL/GenBank/DDBJ whole genome shotgun (WGS) entry which is preliminary data.</text>
</comment>
<gene>
    <name evidence="3" type="ORF">EJ04DRAFT_571493</name>
</gene>
<feature type="region of interest" description="Disordered" evidence="1">
    <location>
        <begin position="150"/>
        <end position="186"/>
    </location>
</feature>
<keyword evidence="4" id="KW-1185">Reference proteome</keyword>
<dbReference type="EMBL" id="ML996097">
    <property type="protein sequence ID" value="KAF2741391.1"/>
    <property type="molecule type" value="Genomic_DNA"/>
</dbReference>
<dbReference type="AlphaFoldDB" id="A0A9P4V985"/>
<proteinExistence type="predicted"/>
<dbReference type="OrthoDB" id="4941332at2759"/>
<evidence type="ECO:0000313" key="4">
    <source>
        <dbReference type="Proteomes" id="UP000799444"/>
    </source>
</evidence>
<organism evidence="3 4">
    <name type="scientific">Polyplosphaeria fusca</name>
    <dbReference type="NCBI Taxonomy" id="682080"/>
    <lineage>
        <taxon>Eukaryota</taxon>
        <taxon>Fungi</taxon>
        <taxon>Dikarya</taxon>
        <taxon>Ascomycota</taxon>
        <taxon>Pezizomycotina</taxon>
        <taxon>Dothideomycetes</taxon>
        <taxon>Pleosporomycetidae</taxon>
        <taxon>Pleosporales</taxon>
        <taxon>Tetraplosphaeriaceae</taxon>
        <taxon>Polyplosphaeria</taxon>
    </lineage>
</organism>
<sequence length="431" mass="47715">MNPVGLSLAIFSMSQIIEELNVTTAKSQSSSSGGQTEKSEATTQRVQLNQKLNDYIQSCLLEPSSKRRWSKKLRDGEKATDEEIASFSGHGFKPEVASTSSNLSRWIFGKINTWTGLYRPLGAVAMSLFGKQSVWRAQVEVLSHPIQLGRYERRSRRNPGSDPGGNPGGNPGGPNGNGNGAARDPQWLPGDDGFLDQAAKEFKEIVQNESNRVSVAGAMIASVIITALGLDFLSQSHWSARALWISSLVTALLATYYAGDLIWKIGRLFSGRQVRAWIRRTDVTMIQVLQDDSLMNRTNLRDMICPALPSVLTVSAPGVLLAASLLFLLLGFGVYLGFIWTRILDTEAGHDDSRDVFIVYIVVLSLCYVIYSAADFGQDIQSGMSVSGALAACTEKLKEEWPRYILEQEQEFWEKEAKRLELRHRMNSLKM</sequence>
<dbReference type="Proteomes" id="UP000799444">
    <property type="component" value="Unassembled WGS sequence"/>
</dbReference>
<name>A0A9P4V985_9PLEO</name>
<keyword evidence="2" id="KW-1133">Transmembrane helix</keyword>
<accession>A0A9P4V985</accession>
<feature type="transmembrane region" description="Helical" evidence="2">
    <location>
        <begin position="356"/>
        <end position="374"/>
    </location>
</feature>
<reference evidence="3" key="1">
    <citation type="journal article" date="2020" name="Stud. Mycol.">
        <title>101 Dothideomycetes genomes: a test case for predicting lifestyles and emergence of pathogens.</title>
        <authorList>
            <person name="Haridas S."/>
            <person name="Albert R."/>
            <person name="Binder M."/>
            <person name="Bloem J."/>
            <person name="Labutti K."/>
            <person name="Salamov A."/>
            <person name="Andreopoulos B."/>
            <person name="Baker S."/>
            <person name="Barry K."/>
            <person name="Bills G."/>
            <person name="Bluhm B."/>
            <person name="Cannon C."/>
            <person name="Castanera R."/>
            <person name="Culley D."/>
            <person name="Daum C."/>
            <person name="Ezra D."/>
            <person name="Gonzalez J."/>
            <person name="Henrissat B."/>
            <person name="Kuo A."/>
            <person name="Liang C."/>
            <person name="Lipzen A."/>
            <person name="Lutzoni F."/>
            <person name="Magnuson J."/>
            <person name="Mondo S."/>
            <person name="Nolan M."/>
            <person name="Ohm R."/>
            <person name="Pangilinan J."/>
            <person name="Park H.-J."/>
            <person name="Ramirez L."/>
            <person name="Alfaro M."/>
            <person name="Sun H."/>
            <person name="Tritt A."/>
            <person name="Yoshinaga Y."/>
            <person name="Zwiers L.-H."/>
            <person name="Turgeon B."/>
            <person name="Goodwin S."/>
            <person name="Spatafora J."/>
            <person name="Crous P."/>
            <person name="Grigoriev I."/>
        </authorList>
    </citation>
    <scope>NUCLEOTIDE SEQUENCE</scope>
    <source>
        <strain evidence="3">CBS 125425</strain>
    </source>
</reference>
<evidence type="ECO:0000256" key="1">
    <source>
        <dbReference type="SAM" id="MobiDB-lite"/>
    </source>
</evidence>
<keyword evidence="2" id="KW-0472">Membrane</keyword>
<evidence type="ECO:0000313" key="3">
    <source>
        <dbReference type="EMBL" id="KAF2741391.1"/>
    </source>
</evidence>
<feature type="transmembrane region" description="Helical" evidence="2">
    <location>
        <begin position="213"/>
        <end position="230"/>
    </location>
</feature>
<protein>
    <submittedName>
        <fullName evidence="3">Uncharacterized protein</fullName>
    </submittedName>
</protein>
<evidence type="ECO:0000256" key="2">
    <source>
        <dbReference type="SAM" id="Phobius"/>
    </source>
</evidence>